<comment type="caution">
    <text evidence="1">The sequence shown here is derived from an EMBL/GenBank/DDBJ whole genome shotgun (WGS) entry which is preliminary data.</text>
</comment>
<evidence type="ECO:0008006" key="3">
    <source>
        <dbReference type="Google" id="ProtNLM"/>
    </source>
</evidence>
<proteinExistence type="predicted"/>
<dbReference type="Gene3D" id="3.40.50.11960">
    <property type="match status" value="1"/>
</dbReference>
<dbReference type="AlphaFoldDB" id="A0ABD2MHM6"/>
<dbReference type="InterPro" id="IPR019341">
    <property type="entry name" value="Alpha/Gamma-adaptin-bd_p34"/>
</dbReference>
<accession>A0ABD2MHM6</accession>
<evidence type="ECO:0000313" key="1">
    <source>
        <dbReference type="EMBL" id="KAL3265867.1"/>
    </source>
</evidence>
<dbReference type="EMBL" id="JABFTP020000001">
    <property type="protein sequence ID" value="KAL3265867.1"/>
    <property type="molecule type" value="Genomic_DNA"/>
</dbReference>
<dbReference type="PANTHER" id="PTHR14659">
    <property type="entry name" value="ALPHA- AND GAMMA-ADAPTIN-BINDING PROTEIN P34"/>
    <property type="match status" value="1"/>
</dbReference>
<dbReference type="Proteomes" id="UP001516400">
    <property type="component" value="Unassembled WGS sequence"/>
</dbReference>
<dbReference type="Pfam" id="PF10199">
    <property type="entry name" value="Adaptin_binding"/>
    <property type="match status" value="1"/>
</dbReference>
<keyword evidence="2" id="KW-1185">Reference proteome</keyword>
<evidence type="ECO:0000313" key="2">
    <source>
        <dbReference type="Proteomes" id="UP001516400"/>
    </source>
</evidence>
<dbReference type="PANTHER" id="PTHR14659:SF1">
    <property type="entry name" value="ALPHA- AND GAMMA-ADAPTIN-BINDING PROTEIN P34"/>
    <property type="match status" value="1"/>
</dbReference>
<reference evidence="1 2" key="1">
    <citation type="journal article" date="2021" name="BMC Biol.">
        <title>Horizontally acquired antibacterial genes associated with adaptive radiation of ladybird beetles.</title>
        <authorList>
            <person name="Li H.S."/>
            <person name="Tang X.F."/>
            <person name="Huang Y.H."/>
            <person name="Xu Z.Y."/>
            <person name="Chen M.L."/>
            <person name="Du X.Y."/>
            <person name="Qiu B.Y."/>
            <person name="Chen P.T."/>
            <person name="Zhang W."/>
            <person name="Slipinski A."/>
            <person name="Escalona H.E."/>
            <person name="Waterhouse R.M."/>
            <person name="Zwick A."/>
            <person name="Pang H."/>
        </authorList>
    </citation>
    <scope>NUCLEOTIDE SEQUENCE [LARGE SCALE GENOMIC DNA]</scope>
    <source>
        <strain evidence="1">SYSU2018</strain>
    </source>
</reference>
<name>A0ABD2MHM6_9CUCU</name>
<organism evidence="1 2">
    <name type="scientific">Cryptolaemus montrouzieri</name>
    <dbReference type="NCBI Taxonomy" id="559131"/>
    <lineage>
        <taxon>Eukaryota</taxon>
        <taxon>Metazoa</taxon>
        <taxon>Ecdysozoa</taxon>
        <taxon>Arthropoda</taxon>
        <taxon>Hexapoda</taxon>
        <taxon>Insecta</taxon>
        <taxon>Pterygota</taxon>
        <taxon>Neoptera</taxon>
        <taxon>Endopterygota</taxon>
        <taxon>Coleoptera</taxon>
        <taxon>Polyphaga</taxon>
        <taxon>Cucujiformia</taxon>
        <taxon>Coccinelloidea</taxon>
        <taxon>Coccinellidae</taxon>
        <taxon>Scymninae</taxon>
        <taxon>Scymnini</taxon>
        <taxon>Cryptolaemus</taxon>
    </lineage>
</organism>
<gene>
    <name evidence="1" type="ORF">HHI36_010061</name>
</gene>
<sequence length="261" mass="30057">MDSRPYLLVLSSNNTKPKSLIKLITKMTTMNEESSETVKQTWNIDTKYYTADISVLGIDKDFERSDQFNSQVEGLIVHLDANKDTGLKDLKQWESIENDCDPEVKILVANYCNEDTKITKTKVVDWCLKRNFEFIELYPSASSNDDLESDLQEKVGVERVIEVLHSHTWSNLKLKSQNKKITKVENKHVEKSKTVPSEEDIDFSDFQEDNLDDFTEIFSQLHTMRESLSSLPANQRKQCAEQMVTAFWKAIGGDEEELSDL</sequence>
<protein>
    <recommendedName>
        <fullName evidence="3">Alpha-and gamma-adaptin-binding protein p34</fullName>
    </recommendedName>
</protein>